<organism evidence="2 3">
    <name type="scientific">Acinetobacter lwoffii</name>
    <dbReference type="NCBI Taxonomy" id="28090"/>
    <lineage>
        <taxon>Bacteria</taxon>
        <taxon>Pseudomonadati</taxon>
        <taxon>Pseudomonadota</taxon>
        <taxon>Gammaproteobacteria</taxon>
        <taxon>Moraxellales</taxon>
        <taxon>Moraxellaceae</taxon>
        <taxon>Acinetobacter</taxon>
    </lineage>
</organism>
<protein>
    <submittedName>
        <fullName evidence="2">Uncharacterized protein</fullName>
    </submittedName>
</protein>
<dbReference type="EMBL" id="CP054803">
    <property type="protein sequence ID" value="QKU21735.1"/>
    <property type="molecule type" value="Genomic_DNA"/>
</dbReference>
<gene>
    <name evidence="2" type="ORF">FOB19_10180</name>
</gene>
<name>A0A6N1N3Z7_ACILW</name>
<feature type="compositionally biased region" description="Polar residues" evidence="1">
    <location>
        <begin position="48"/>
        <end position="57"/>
    </location>
</feature>
<evidence type="ECO:0000313" key="2">
    <source>
        <dbReference type="EMBL" id="QKU21735.1"/>
    </source>
</evidence>
<evidence type="ECO:0000256" key="1">
    <source>
        <dbReference type="SAM" id="MobiDB-lite"/>
    </source>
</evidence>
<dbReference type="AlphaFoldDB" id="A0A6N1N3Z7"/>
<evidence type="ECO:0000313" key="3">
    <source>
        <dbReference type="Proteomes" id="UP000509126"/>
    </source>
</evidence>
<dbReference type="RefSeq" id="WP_174894459.1">
    <property type="nucleotide sequence ID" value="NZ_CP054803.1"/>
</dbReference>
<sequence length="125" mass="14131">MSLGQDTFMPRVELVVHKFTNPELKQTQREYWEKEVAKFKKQGNQITQIPAGQSGYKQTEMEYASKGRQSKGGARQSTTVYRTHEADTYEGNPCKKCGLKLRYVSNSACVDCAKSRKKNGQAKSS</sequence>
<dbReference type="Proteomes" id="UP000509126">
    <property type="component" value="Chromosome"/>
</dbReference>
<feature type="region of interest" description="Disordered" evidence="1">
    <location>
        <begin position="48"/>
        <end position="95"/>
    </location>
</feature>
<proteinExistence type="predicted"/>
<accession>A0A6N1N3Z7</accession>
<reference evidence="2 3" key="1">
    <citation type="submission" date="2019-11" db="EMBL/GenBank/DDBJ databases">
        <title>FDA dAtabase for Regulatory Grade micrObial Sequences (FDA-ARGOS): Supporting development and validation of Infectious Disease Dx tests.</title>
        <authorList>
            <person name="Patel R."/>
            <person name="Rucinski S."/>
            <person name="Tallon L."/>
            <person name="Sadzewicz L."/>
            <person name="Vavikolanu K."/>
            <person name="Mehta A."/>
            <person name="Aluvathingal J."/>
            <person name="Nadendla S."/>
            <person name="Nandy P."/>
            <person name="Geyer C."/>
            <person name="Yan Y."/>
            <person name="Sichtig H."/>
        </authorList>
    </citation>
    <scope>NUCLEOTIDE SEQUENCE [LARGE SCALE GENOMIC DNA]</scope>
    <source>
        <strain evidence="2 3">FDAARGOS_557</strain>
    </source>
</reference>